<dbReference type="GO" id="GO:0006351">
    <property type="term" value="P:DNA-templated transcription"/>
    <property type="evidence" value="ECO:0007669"/>
    <property type="project" value="TreeGrafter"/>
</dbReference>
<dbReference type="AlphaFoldDB" id="A0A933S2D5"/>
<dbReference type="CDD" id="cd08422">
    <property type="entry name" value="PBP2_CrgA_like"/>
    <property type="match status" value="1"/>
</dbReference>
<dbReference type="PANTHER" id="PTHR30537">
    <property type="entry name" value="HTH-TYPE TRANSCRIPTIONAL REGULATOR"/>
    <property type="match status" value="1"/>
</dbReference>
<dbReference type="SUPFAM" id="SSF46785">
    <property type="entry name" value="Winged helix' DNA-binding domain"/>
    <property type="match status" value="1"/>
</dbReference>
<evidence type="ECO:0000259" key="6">
    <source>
        <dbReference type="PROSITE" id="PS50931"/>
    </source>
</evidence>
<dbReference type="EMBL" id="JACRJB010000052">
    <property type="protein sequence ID" value="MBI5131282.1"/>
    <property type="molecule type" value="Genomic_DNA"/>
</dbReference>
<comment type="similarity">
    <text evidence="2">Belongs to the LysR transcriptional regulatory family.</text>
</comment>
<keyword evidence="3" id="KW-0805">Transcription regulation</keyword>
<name>A0A933S2D5_RHOPL</name>
<comment type="function">
    <text evidence="1">NodD regulates the expression of the nodABCFE genes which encode other nodulation proteins. NodD is also a negative regulator of its own expression. Binds flavonoids as inducers.</text>
</comment>
<proteinExistence type="inferred from homology"/>
<evidence type="ECO:0000256" key="2">
    <source>
        <dbReference type="ARBA" id="ARBA00009437"/>
    </source>
</evidence>
<dbReference type="GO" id="GO:0003700">
    <property type="term" value="F:DNA-binding transcription factor activity"/>
    <property type="evidence" value="ECO:0007669"/>
    <property type="project" value="InterPro"/>
</dbReference>
<evidence type="ECO:0000256" key="3">
    <source>
        <dbReference type="ARBA" id="ARBA00023015"/>
    </source>
</evidence>
<dbReference type="PROSITE" id="PS50931">
    <property type="entry name" value="HTH_LYSR"/>
    <property type="match status" value="1"/>
</dbReference>
<keyword evidence="4" id="KW-0238">DNA-binding</keyword>
<dbReference type="InterPro" id="IPR036388">
    <property type="entry name" value="WH-like_DNA-bd_sf"/>
</dbReference>
<dbReference type="Gene3D" id="3.40.190.290">
    <property type="match status" value="1"/>
</dbReference>
<keyword evidence="5" id="KW-0804">Transcription</keyword>
<comment type="caution">
    <text evidence="7">The sequence shown here is derived from an EMBL/GenBank/DDBJ whole genome shotgun (WGS) entry which is preliminary data.</text>
</comment>
<feature type="domain" description="HTH lysR-type" evidence="6">
    <location>
        <begin position="1"/>
        <end position="58"/>
    </location>
</feature>
<evidence type="ECO:0000313" key="7">
    <source>
        <dbReference type="EMBL" id="MBI5131282.1"/>
    </source>
</evidence>
<accession>A0A933S2D5</accession>
<organism evidence="7 8">
    <name type="scientific">Rhodopseudomonas palustris</name>
    <dbReference type="NCBI Taxonomy" id="1076"/>
    <lineage>
        <taxon>Bacteria</taxon>
        <taxon>Pseudomonadati</taxon>
        <taxon>Pseudomonadota</taxon>
        <taxon>Alphaproteobacteria</taxon>
        <taxon>Hyphomicrobiales</taxon>
        <taxon>Nitrobacteraceae</taxon>
        <taxon>Rhodopseudomonas</taxon>
    </lineage>
</organism>
<dbReference type="GO" id="GO:0043565">
    <property type="term" value="F:sequence-specific DNA binding"/>
    <property type="evidence" value="ECO:0007669"/>
    <property type="project" value="TreeGrafter"/>
</dbReference>
<evidence type="ECO:0000313" key="8">
    <source>
        <dbReference type="Proteomes" id="UP000782519"/>
    </source>
</evidence>
<dbReference type="Gene3D" id="1.10.10.10">
    <property type="entry name" value="Winged helix-like DNA-binding domain superfamily/Winged helix DNA-binding domain"/>
    <property type="match status" value="1"/>
</dbReference>
<sequence>MSMDEINVFVEVVDAQSFTRAARRLGLPTTTVSAKLARLEARLGVTLIQRTTRQLHVTPAGRAYHAHCVRALAEIAEGEQALAAEAAEPSGLLRITAAPDLAHSLLAPLVERFLQRHPKAGVELIVTNTTMDLIAAGIDLAVRAGPLADSSLVVRRFRAARIGLWASPDYLARAGTPMTPADLARHAFIRFSRMGDRIVLSAPSGEAVALPVTSRLASDDLENVRTFIARGNGIGPLPEFVGRDARNAVPLVPVLPGYASELGAVHFVYPAQRYVPKTVRAFLDIATEGGD</sequence>
<dbReference type="InterPro" id="IPR036390">
    <property type="entry name" value="WH_DNA-bd_sf"/>
</dbReference>
<dbReference type="Pfam" id="PF00126">
    <property type="entry name" value="HTH_1"/>
    <property type="match status" value="1"/>
</dbReference>
<dbReference type="Proteomes" id="UP000782519">
    <property type="component" value="Unassembled WGS sequence"/>
</dbReference>
<dbReference type="InterPro" id="IPR058163">
    <property type="entry name" value="LysR-type_TF_proteobact-type"/>
</dbReference>
<gene>
    <name evidence="7" type="ORF">HZA66_17740</name>
</gene>
<reference evidence="7" key="1">
    <citation type="submission" date="2020-07" db="EMBL/GenBank/DDBJ databases">
        <title>Huge and variable diversity of episymbiotic CPR bacteria and DPANN archaea in groundwater ecosystems.</title>
        <authorList>
            <person name="He C.Y."/>
            <person name="Keren R."/>
            <person name="Whittaker M."/>
            <person name="Farag I.F."/>
            <person name="Doudna J."/>
            <person name="Cate J.H.D."/>
            <person name="Banfield J.F."/>
        </authorList>
    </citation>
    <scope>NUCLEOTIDE SEQUENCE</scope>
    <source>
        <strain evidence="7">NC_groundwater_1818_Pr3_B-0.1um_66_35</strain>
    </source>
</reference>
<dbReference type="PANTHER" id="PTHR30537:SF5">
    <property type="entry name" value="HTH-TYPE TRANSCRIPTIONAL ACTIVATOR TTDR-RELATED"/>
    <property type="match status" value="1"/>
</dbReference>
<dbReference type="InterPro" id="IPR000847">
    <property type="entry name" value="LysR_HTH_N"/>
</dbReference>
<protein>
    <submittedName>
        <fullName evidence="7">LysR family transcriptional regulator</fullName>
    </submittedName>
</protein>
<dbReference type="InterPro" id="IPR005119">
    <property type="entry name" value="LysR_subst-bd"/>
</dbReference>
<dbReference type="FunFam" id="1.10.10.10:FF:000001">
    <property type="entry name" value="LysR family transcriptional regulator"/>
    <property type="match status" value="1"/>
</dbReference>
<evidence type="ECO:0000256" key="1">
    <source>
        <dbReference type="ARBA" id="ARBA00003502"/>
    </source>
</evidence>
<dbReference type="SUPFAM" id="SSF53850">
    <property type="entry name" value="Periplasmic binding protein-like II"/>
    <property type="match status" value="1"/>
</dbReference>
<evidence type="ECO:0000256" key="4">
    <source>
        <dbReference type="ARBA" id="ARBA00023125"/>
    </source>
</evidence>
<evidence type="ECO:0000256" key="5">
    <source>
        <dbReference type="ARBA" id="ARBA00023163"/>
    </source>
</evidence>
<dbReference type="Pfam" id="PF03466">
    <property type="entry name" value="LysR_substrate"/>
    <property type="match status" value="1"/>
</dbReference>